<keyword evidence="2" id="KW-1185">Reference proteome</keyword>
<organism evidence="1 2">
    <name type="scientific">Actinoalloteichus hoggarensis</name>
    <dbReference type="NCBI Taxonomy" id="1470176"/>
    <lineage>
        <taxon>Bacteria</taxon>
        <taxon>Bacillati</taxon>
        <taxon>Actinomycetota</taxon>
        <taxon>Actinomycetes</taxon>
        <taxon>Pseudonocardiales</taxon>
        <taxon>Pseudonocardiaceae</taxon>
        <taxon>Actinoalloteichus</taxon>
    </lineage>
</organism>
<dbReference type="EMBL" id="CP022521">
    <property type="protein sequence ID" value="ASO17714.1"/>
    <property type="molecule type" value="Genomic_DNA"/>
</dbReference>
<dbReference type="Pfam" id="PF05141">
    <property type="entry name" value="DIT1_PvcA"/>
    <property type="match status" value="1"/>
</dbReference>
<evidence type="ECO:0000313" key="2">
    <source>
        <dbReference type="Proteomes" id="UP000204221"/>
    </source>
</evidence>
<dbReference type="PANTHER" id="PTHR37285:SF5">
    <property type="entry name" value="SPORE WALL MATURATION PROTEIN DIT1"/>
    <property type="match status" value="1"/>
</dbReference>
<evidence type="ECO:0000313" key="1">
    <source>
        <dbReference type="EMBL" id="ASO17714.1"/>
    </source>
</evidence>
<dbReference type="Proteomes" id="UP000204221">
    <property type="component" value="Chromosome"/>
</dbReference>
<dbReference type="InterPro" id="IPR007817">
    <property type="entry name" value="Isocyanide_synthase_DIT1"/>
</dbReference>
<dbReference type="PANTHER" id="PTHR37285">
    <property type="entry name" value="SPORE WALL MATURATION PROTEIN DIT1"/>
    <property type="match status" value="1"/>
</dbReference>
<name>A0A221VW33_9PSEU</name>
<accession>A0A221VW33</accession>
<gene>
    <name evidence="1" type="ORF">AHOG_00195</name>
</gene>
<dbReference type="AlphaFoldDB" id="A0A221VW33"/>
<dbReference type="KEGG" id="ahg:AHOG_00195"/>
<sequence>MGQDGLLLSWEHSAAEAVPARTGPSIPRPDALRPAPLARMAAEEVLTAEQLDTLLRAGGYPLTVVEKQNGILLTGPGTGTGIRIPAPVDRLAVYRVLVRLRQTRSRTDVDWQQDTVGQAEAGGIFRDRTVGDRRRFDVLGERQVIAGGSDLPPELPRGPFALHCVVLPADRVDTLFPATPLPESSAAEARSRLRFLTDSDGAIAFPLFGMPDVGPIGAAAGRRTLIAELTSSAGALLLAEPDLLGGRGSWRVELETEPGAPMLGGSQQIWPARHVVRRQVQGRLDRSWSLTELLGTDPLLRLYAAARPALLALVDTESGATAVLRSAQVHPAHPEFPGGTLPVSISALISGQDRHSPTLLQRAVENRFERAESELDHFVEFVVRPVVVLFRVLLDRYGFGLSGLDEANVAVELSPELHLTGRVVLRDPTVPTEAACTRDADGCEAGDGMRVLYDLLGVLAVAFRRCTAWFDRYSAHDVRRAVTDVLTEELRFLRPETAARLDTDHPLRRFVHSVSTAQDEQLKDVLAEVRGRTQARRAGQTRRRPSVFIQLDSADPEGSLPGLRRFRWDVTDAGGEVFLVRGEDVRRTVARIKERERLETVAVIADSSANWPLLVREFPRAVRLVLGPPSADTAAAATNSPTIQSFETTPRPAAEGVDQPRLSYACSLAGLRIGELRTNRPARRQAVRLSMAESRSIVDTLVRGADSAAARVAVNARRHLADRLGAVGSEQERTVLLIHHLLTRKQFIKGARSNYPPEQAMRDMRPFLARDAPIRMVITGFPIKHGQNGLKAAGLLPDLAELGVLVRLRELTKAVAQIYPPGVRLTVLTDGQHFHSRPDSATAAYQRTLHGYLALVGADDVIELTDIDELAGDRLTPRRKAERSGRIRRYHQGLLTLLDGLDVAADPLGTLDEVVRRSLRPKGGVLDAGLAHDLLTALPDFFHSALYSTAPDVPPAADSMSWSARVFADVFDVRDSAAGEAVLDARRQVLRRAWRSAVRYVVVRRADHDSDYEDVFPARVRLTNVPRPGRCGFSGLGGSGLLPWHGTGAVDRKGNVSTDFAVSLYDQAFVPVYSPLLGTRQPWMMVPITAARVVPGQLGARLDPEFASTIRLRRR</sequence>
<reference evidence="1 2" key="1">
    <citation type="submission" date="2017-07" db="EMBL/GenBank/DDBJ databases">
        <title>Complete genome sequence of Actinoalloteichus hoggarensis DSM 45943, type strain of Actinoalloteichus hoggarensis.</title>
        <authorList>
            <person name="Ruckert C."/>
            <person name="Nouioui I."/>
            <person name="Willmese J."/>
            <person name="van Wezel G."/>
            <person name="Klenk H.-P."/>
            <person name="Kalinowski J."/>
            <person name="Zotchev S.B."/>
        </authorList>
    </citation>
    <scope>NUCLEOTIDE SEQUENCE [LARGE SCALE GENOMIC DNA]</scope>
    <source>
        <strain evidence="1 2">DSM 45943</strain>
    </source>
</reference>
<proteinExistence type="predicted"/>
<protein>
    <submittedName>
        <fullName evidence="1">Pyoverdine/dityrosine biosynthesis protein</fullName>
    </submittedName>
</protein>